<evidence type="ECO:0000256" key="4">
    <source>
        <dbReference type="ARBA" id="ARBA00022692"/>
    </source>
</evidence>
<evidence type="ECO:0000313" key="10">
    <source>
        <dbReference type="Proteomes" id="UP001204562"/>
    </source>
</evidence>
<keyword evidence="4 7" id="KW-0812">Transmembrane</keyword>
<sequence length="688" mass="76786">MDRRQIAARALQFPLTILWLEGVIRLTCVGALAGRGLAYTLLFGLSGGLACGVLACLWGPRGNRRAAFFLTGLLTVWYMAQAAYFRVFKTFLTLDTVTLARSAMTDYWPVALSGILGALPILALLAVPLLLLCLWERRGRRKGRRERSTRPSCFAHTPRALAACLLVGAAVVQLTAVLAVAADDRGIQSPSELYRGPVEPELSVSHFGVLTTLRLDAQQLLAGELPELELEPPVGRPAAPMPVRPELLAWPEPPSESRKPAYAPNVLDIDFAALLAEETDPAVAELHQYFSQRPPTLKNEYTGRFAGKNLLFITAEGFWKYAVNETYTPTLWKLAHEGFVFKNFYTPLWWKSTTDGEYTVCTSLIPTSARRSFKASAGNDMPFCMGWMLRDQGYPTAAYHDHTWTYYDRNLSHPNMGYDFYALGHGLEVTESWPESDLEMMQRTIPKALAGEKPFHNYYMTVSGHMNYNFTGNAMSIKHQAEVAELDMSEEAAAYLACNMELDQALAYTLEELEKAGELENTVICLSGDHYPYGMDPATWDEFYGGPMDTDFEVYHSTLILWSGDMTEPVVIEKPCESLDILPTLLNLFGLEYDSRLLAGRDILADEPGLVIFSNRSFLTDLGRYNARTDTFAPNEGAVVPDGYAVEVYQQVRDLFAYSVAVLDEDYYSRLDLYPGRARVSRSDMGGM</sequence>
<evidence type="ECO:0000313" key="9">
    <source>
        <dbReference type="EMBL" id="MCQ4769866.1"/>
    </source>
</evidence>
<comment type="subcellular location">
    <subcellularLocation>
        <location evidence="1">Cell membrane</location>
        <topology evidence="1">Multi-pass membrane protein</topology>
    </subcellularLocation>
</comment>
<dbReference type="PANTHER" id="PTHR47371">
    <property type="entry name" value="LIPOTEICHOIC ACID SYNTHASE"/>
    <property type="match status" value="1"/>
</dbReference>
<dbReference type="Proteomes" id="UP001204562">
    <property type="component" value="Unassembled WGS sequence"/>
</dbReference>
<reference evidence="9" key="1">
    <citation type="submission" date="2022-06" db="EMBL/GenBank/DDBJ databases">
        <title>Isolation of gut microbiota from human fecal samples.</title>
        <authorList>
            <person name="Pamer E.G."/>
            <person name="Barat B."/>
            <person name="Waligurski E."/>
            <person name="Medina S."/>
            <person name="Paddock L."/>
            <person name="Mostad J."/>
        </authorList>
    </citation>
    <scope>NUCLEOTIDE SEQUENCE</scope>
    <source>
        <strain evidence="9">DFI.9.91</strain>
    </source>
</reference>
<dbReference type="EMBL" id="JANFYS010000008">
    <property type="protein sequence ID" value="MCQ4769866.1"/>
    <property type="molecule type" value="Genomic_DNA"/>
</dbReference>
<dbReference type="Pfam" id="PF00884">
    <property type="entry name" value="Sulfatase"/>
    <property type="match status" value="1"/>
</dbReference>
<organism evidence="9 10">
    <name type="scientific">Intestinimonas massiliensis</name>
    <name type="common">ex Afouda et al. 2020</name>
    <dbReference type="NCBI Taxonomy" id="1673721"/>
    <lineage>
        <taxon>Bacteria</taxon>
        <taxon>Bacillati</taxon>
        <taxon>Bacillota</taxon>
        <taxon>Clostridia</taxon>
        <taxon>Eubacteriales</taxon>
        <taxon>Intestinimonas</taxon>
    </lineage>
</organism>
<accession>A0AAW5JIH8</accession>
<dbReference type="CDD" id="cd16015">
    <property type="entry name" value="LTA_synthase"/>
    <property type="match status" value="1"/>
</dbReference>
<dbReference type="Gene3D" id="3.30.1120.170">
    <property type="match status" value="1"/>
</dbReference>
<gene>
    <name evidence="9" type="ORF">NE579_05240</name>
</gene>
<protein>
    <submittedName>
        <fullName evidence="9">LTA synthase family protein</fullName>
    </submittedName>
</protein>
<feature type="transmembrane region" description="Helical" evidence="7">
    <location>
        <begin position="160"/>
        <end position="182"/>
    </location>
</feature>
<feature type="transmembrane region" description="Helical" evidence="7">
    <location>
        <begin position="39"/>
        <end position="59"/>
    </location>
</feature>
<dbReference type="Gene3D" id="3.40.720.10">
    <property type="entry name" value="Alkaline Phosphatase, subunit A"/>
    <property type="match status" value="1"/>
</dbReference>
<proteinExistence type="predicted"/>
<evidence type="ECO:0000256" key="1">
    <source>
        <dbReference type="ARBA" id="ARBA00004651"/>
    </source>
</evidence>
<keyword evidence="5 7" id="KW-1133">Transmembrane helix</keyword>
<dbReference type="InterPro" id="IPR000917">
    <property type="entry name" value="Sulfatase_N"/>
</dbReference>
<comment type="pathway">
    <text evidence="2">Cell wall biogenesis; lipoteichoic acid biosynthesis.</text>
</comment>
<dbReference type="InterPro" id="IPR017850">
    <property type="entry name" value="Alkaline_phosphatase_core_sf"/>
</dbReference>
<keyword evidence="3" id="KW-1003">Cell membrane</keyword>
<feature type="domain" description="Sulfatase N-terminal" evidence="8">
    <location>
        <begin position="308"/>
        <end position="590"/>
    </location>
</feature>
<dbReference type="SUPFAM" id="SSF53649">
    <property type="entry name" value="Alkaline phosphatase-like"/>
    <property type="match status" value="1"/>
</dbReference>
<evidence type="ECO:0000256" key="2">
    <source>
        <dbReference type="ARBA" id="ARBA00004936"/>
    </source>
</evidence>
<dbReference type="InterPro" id="IPR050448">
    <property type="entry name" value="OpgB/LTA_synthase_biosynth"/>
</dbReference>
<feature type="transmembrane region" description="Helical" evidence="7">
    <location>
        <begin position="12"/>
        <end position="33"/>
    </location>
</feature>
<evidence type="ECO:0000259" key="8">
    <source>
        <dbReference type="Pfam" id="PF00884"/>
    </source>
</evidence>
<dbReference type="GO" id="GO:0005886">
    <property type="term" value="C:plasma membrane"/>
    <property type="evidence" value="ECO:0007669"/>
    <property type="project" value="UniProtKB-SubCell"/>
</dbReference>
<evidence type="ECO:0000256" key="5">
    <source>
        <dbReference type="ARBA" id="ARBA00022989"/>
    </source>
</evidence>
<evidence type="ECO:0000256" key="6">
    <source>
        <dbReference type="ARBA" id="ARBA00023136"/>
    </source>
</evidence>
<evidence type="ECO:0000256" key="3">
    <source>
        <dbReference type="ARBA" id="ARBA00022475"/>
    </source>
</evidence>
<comment type="caution">
    <text evidence="9">The sequence shown here is derived from an EMBL/GenBank/DDBJ whole genome shotgun (WGS) entry which is preliminary data.</text>
</comment>
<keyword evidence="6 7" id="KW-0472">Membrane</keyword>
<feature type="transmembrane region" description="Helical" evidence="7">
    <location>
        <begin position="66"/>
        <end position="87"/>
    </location>
</feature>
<feature type="transmembrane region" description="Helical" evidence="7">
    <location>
        <begin position="107"/>
        <end position="135"/>
    </location>
</feature>
<dbReference type="AlphaFoldDB" id="A0AAW5JIH8"/>
<name>A0AAW5JIH8_9FIRM</name>
<dbReference type="PANTHER" id="PTHR47371:SF3">
    <property type="entry name" value="PHOSPHOGLYCEROL TRANSFERASE I"/>
    <property type="match status" value="1"/>
</dbReference>
<dbReference type="RefSeq" id="WP_256303480.1">
    <property type="nucleotide sequence ID" value="NZ_JANFYS010000008.1"/>
</dbReference>
<evidence type="ECO:0000256" key="7">
    <source>
        <dbReference type="SAM" id="Phobius"/>
    </source>
</evidence>